<gene>
    <name evidence="2" type="ORF">IAA16_02480</name>
</gene>
<reference evidence="2" key="1">
    <citation type="journal article" date="2021" name="PeerJ">
        <title>Extensive microbial diversity within the chicken gut microbiome revealed by metagenomics and culture.</title>
        <authorList>
            <person name="Gilroy R."/>
            <person name="Ravi A."/>
            <person name="Getino M."/>
            <person name="Pursley I."/>
            <person name="Horton D.L."/>
            <person name="Alikhan N.F."/>
            <person name="Baker D."/>
            <person name="Gharbi K."/>
            <person name="Hall N."/>
            <person name="Watson M."/>
            <person name="Adriaenssens E.M."/>
            <person name="Foster-Nyarko E."/>
            <person name="Jarju S."/>
            <person name="Secka A."/>
            <person name="Antonio M."/>
            <person name="Oren A."/>
            <person name="Chaudhuri R.R."/>
            <person name="La Ragione R."/>
            <person name="Hildebrand F."/>
            <person name="Pallen M.J."/>
        </authorList>
    </citation>
    <scope>NUCLEOTIDE SEQUENCE</scope>
    <source>
        <strain evidence="2">Gambia15-2214</strain>
    </source>
</reference>
<keyword evidence="1" id="KW-0732">Signal</keyword>
<evidence type="ECO:0000313" key="2">
    <source>
        <dbReference type="EMBL" id="MBU3849412.1"/>
    </source>
</evidence>
<evidence type="ECO:0000313" key="3">
    <source>
        <dbReference type="Proteomes" id="UP000823914"/>
    </source>
</evidence>
<sequence length="288" mass="30870">MKKILCACAFLLATVAVFAVDIGTALDQAAEQFSSTLQTGTTIAIVGIASDTEDMSEYMLDELTLSFVRQRRLTVANRANLDAIKKEMNFQLSGEVSDASIQEIGAMAGAETVVHGRLEQVGDMFFLMVQALDVKTATVEDMYRETVTLDEFAAALLGKTITSKGSILDISTDYTSGERISLGFQNLVFGLGAYRAGYVVDGVILTITHLAGYGCLAVVTALNPETGLGVMTGVPIFLASALYGFIRPIFYHKPSAKIGAFGEPDGLRLAIMPLGDTPVMQVSYRKSF</sequence>
<feature type="chain" id="PRO_5039294276" evidence="1">
    <location>
        <begin position="20"/>
        <end position="288"/>
    </location>
</feature>
<dbReference type="AlphaFoldDB" id="A0A9E2L102"/>
<protein>
    <submittedName>
        <fullName evidence="2">Uncharacterized protein</fullName>
    </submittedName>
</protein>
<feature type="signal peptide" evidence="1">
    <location>
        <begin position="1"/>
        <end position="19"/>
    </location>
</feature>
<accession>A0A9E2L102</accession>
<reference evidence="2" key="2">
    <citation type="submission" date="2021-04" db="EMBL/GenBank/DDBJ databases">
        <authorList>
            <person name="Gilroy R."/>
        </authorList>
    </citation>
    <scope>NUCLEOTIDE SEQUENCE</scope>
    <source>
        <strain evidence="2">Gambia15-2214</strain>
    </source>
</reference>
<name>A0A9E2L102_9SPIR</name>
<dbReference type="EMBL" id="JAHLFV010000058">
    <property type="protein sequence ID" value="MBU3849412.1"/>
    <property type="molecule type" value="Genomic_DNA"/>
</dbReference>
<comment type="caution">
    <text evidence="2">The sequence shown here is derived from an EMBL/GenBank/DDBJ whole genome shotgun (WGS) entry which is preliminary data.</text>
</comment>
<organism evidence="2 3">
    <name type="scientific">Candidatus Treponema excrementipullorum</name>
    <dbReference type="NCBI Taxonomy" id="2838768"/>
    <lineage>
        <taxon>Bacteria</taxon>
        <taxon>Pseudomonadati</taxon>
        <taxon>Spirochaetota</taxon>
        <taxon>Spirochaetia</taxon>
        <taxon>Spirochaetales</taxon>
        <taxon>Treponemataceae</taxon>
        <taxon>Treponema</taxon>
    </lineage>
</organism>
<proteinExistence type="predicted"/>
<dbReference type="Proteomes" id="UP000823914">
    <property type="component" value="Unassembled WGS sequence"/>
</dbReference>
<dbReference type="Gene3D" id="3.40.50.10610">
    <property type="entry name" value="ABC-type transport auxiliary lipoprotein component"/>
    <property type="match status" value="1"/>
</dbReference>
<evidence type="ECO:0000256" key="1">
    <source>
        <dbReference type="SAM" id="SignalP"/>
    </source>
</evidence>